<dbReference type="Proteomes" id="UP000607653">
    <property type="component" value="Unassembled WGS sequence"/>
</dbReference>
<dbReference type="EMBL" id="DUZY01000008">
    <property type="protein sequence ID" value="DAD49061.1"/>
    <property type="molecule type" value="Genomic_DNA"/>
</dbReference>
<proteinExistence type="predicted"/>
<gene>
    <name evidence="1" type="ORF">HUJ06_018998</name>
</gene>
<protein>
    <submittedName>
        <fullName evidence="1">Uncharacterized protein</fullName>
    </submittedName>
</protein>
<evidence type="ECO:0000313" key="1">
    <source>
        <dbReference type="EMBL" id="DAD49061.1"/>
    </source>
</evidence>
<sequence length="36" mass="4047">MGIKKEKRSSSSTSPCAKLRAAYHDCFNSNIWKIST</sequence>
<reference evidence="1 2" key="1">
    <citation type="journal article" date="2020" name="Mol. Biol. Evol.">
        <title>Distinct Expression and Methylation Patterns for Genes with Different Fates following a Single Whole-Genome Duplication in Flowering Plants.</title>
        <authorList>
            <person name="Shi T."/>
            <person name="Rahmani R.S."/>
            <person name="Gugger P.F."/>
            <person name="Wang M."/>
            <person name="Li H."/>
            <person name="Zhang Y."/>
            <person name="Li Z."/>
            <person name="Wang Q."/>
            <person name="Van de Peer Y."/>
            <person name="Marchal K."/>
            <person name="Chen J."/>
        </authorList>
    </citation>
    <scope>NUCLEOTIDE SEQUENCE [LARGE SCALE GENOMIC DNA]</scope>
    <source>
        <tissue evidence="1">Leaf</tissue>
    </source>
</reference>
<accession>A0A822ZZV2</accession>
<organism evidence="1 2">
    <name type="scientific">Nelumbo nucifera</name>
    <name type="common">Sacred lotus</name>
    <dbReference type="NCBI Taxonomy" id="4432"/>
    <lineage>
        <taxon>Eukaryota</taxon>
        <taxon>Viridiplantae</taxon>
        <taxon>Streptophyta</taxon>
        <taxon>Embryophyta</taxon>
        <taxon>Tracheophyta</taxon>
        <taxon>Spermatophyta</taxon>
        <taxon>Magnoliopsida</taxon>
        <taxon>Proteales</taxon>
        <taxon>Nelumbonaceae</taxon>
        <taxon>Nelumbo</taxon>
    </lineage>
</organism>
<keyword evidence="2" id="KW-1185">Reference proteome</keyword>
<dbReference type="AlphaFoldDB" id="A0A822ZZV2"/>
<comment type="caution">
    <text evidence="1">The sequence shown here is derived from an EMBL/GenBank/DDBJ whole genome shotgun (WGS) entry which is preliminary data.</text>
</comment>
<evidence type="ECO:0000313" key="2">
    <source>
        <dbReference type="Proteomes" id="UP000607653"/>
    </source>
</evidence>
<name>A0A822ZZV2_NELNU</name>